<dbReference type="InterPro" id="IPR013762">
    <property type="entry name" value="Integrase-like_cat_sf"/>
</dbReference>
<dbReference type="GO" id="GO:0003677">
    <property type="term" value="F:DNA binding"/>
    <property type="evidence" value="ECO:0007669"/>
    <property type="project" value="UniProtKB-UniRule"/>
</dbReference>
<dbReference type="SUPFAM" id="SSF56349">
    <property type="entry name" value="DNA breaking-rejoining enzymes"/>
    <property type="match status" value="1"/>
</dbReference>
<proteinExistence type="predicted"/>
<sequence length="291" mass="33709">MNWNQHFNLFIGDREYQGLSPETLRYYRQCWERFKQYSGEEPTVDRMTLQQYLISLQATHTPSSIATRWRGLKIFLKWCYVEEYSEFDPSRLKNPRAPFKKKQPLSEIEVLKLLNACRNFRDKAIVALLFDTGIRSKELCNLTVGDVDLVNRCVYVRNGKGGRDRIVPFSPSALRDLRKWAQQRNVESPWFFHVVKGEVGGALNRRWLHGLLMSAGKRAGLGEIVGPHKLRHSYARSYIASNGNPMALQETLGHSSIIVTQRYVNLNFEDLKKSHITHSPLTNARLSSQKR</sequence>
<gene>
    <name evidence="6" type="ordered locus">Deima_3172</name>
</gene>
<dbReference type="Gene3D" id="1.10.150.130">
    <property type="match status" value="1"/>
</dbReference>
<dbReference type="PROSITE" id="PS51898">
    <property type="entry name" value="TYR_RECOMBINASE"/>
    <property type="match status" value="1"/>
</dbReference>
<dbReference type="InterPro" id="IPR010998">
    <property type="entry name" value="Integrase_recombinase_N"/>
</dbReference>
<protein>
    <submittedName>
        <fullName evidence="6">Integrase family protein</fullName>
    </submittedName>
</protein>
<dbReference type="GO" id="GO:0006310">
    <property type="term" value="P:DNA recombination"/>
    <property type="evidence" value="ECO:0007669"/>
    <property type="project" value="UniProtKB-KW"/>
</dbReference>
<evidence type="ECO:0000313" key="6">
    <source>
        <dbReference type="EMBL" id="ADV68800.1"/>
    </source>
</evidence>
<dbReference type="PANTHER" id="PTHR30349">
    <property type="entry name" value="PHAGE INTEGRASE-RELATED"/>
    <property type="match status" value="1"/>
</dbReference>
<dbReference type="GO" id="GO:0015074">
    <property type="term" value="P:DNA integration"/>
    <property type="evidence" value="ECO:0007669"/>
    <property type="project" value="InterPro"/>
</dbReference>
<dbReference type="Proteomes" id="UP000008635">
    <property type="component" value="Chromosome"/>
</dbReference>
<dbReference type="InterPro" id="IPR011010">
    <property type="entry name" value="DNA_brk_join_enz"/>
</dbReference>
<evidence type="ECO:0000259" key="4">
    <source>
        <dbReference type="PROSITE" id="PS51898"/>
    </source>
</evidence>
<dbReference type="InterPro" id="IPR050090">
    <property type="entry name" value="Tyrosine_recombinase_XerCD"/>
</dbReference>
<dbReference type="Pfam" id="PF00589">
    <property type="entry name" value="Phage_integrase"/>
    <property type="match status" value="1"/>
</dbReference>
<dbReference type="AlphaFoldDB" id="E8U3V7"/>
<reference evidence="6 7" key="1">
    <citation type="journal article" date="2011" name="Stand. Genomic Sci.">
        <title>Complete genome sequence of Deinococcus maricopensis type strain (LB-34).</title>
        <authorList>
            <person name="Pukall R."/>
            <person name="Zeytun A."/>
            <person name="Lucas S."/>
            <person name="Lapidus A."/>
            <person name="Hammon N."/>
            <person name="Deshpande S."/>
            <person name="Nolan M."/>
            <person name="Cheng J.F."/>
            <person name="Pitluck S."/>
            <person name="Liolios K."/>
            <person name="Pagani I."/>
            <person name="Mikhailova N."/>
            <person name="Ivanova N."/>
            <person name="Mavromatis K."/>
            <person name="Pati A."/>
            <person name="Tapia R."/>
            <person name="Han C."/>
            <person name="Goodwin L."/>
            <person name="Chen A."/>
            <person name="Palaniappan K."/>
            <person name="Land M."/>
            <person name="Hauser L."/>
            <person name="Chang Y.J."/>
            <person name="Jeffries C.D."/>
            <person name="Brambilla E.M."/>
            <person name="Rohde M."/>
            <person name="Goker M."/>
            <person name="Detter J.C."/>
            <person name="Woyke T."/>
            <person name="Bristow J."/>
            <person name="Eisen J.A."/>
            <person name="Markowitz V."/>
            <person name="Hugenholtz P."/>
            <person name="Kyrpides N.C."/>
            <person name="Klenk H.P."/>
        </authorList>
    </citation>
    <scope>NUCLEOTIDE SEQUENCE [LARGE SCALE GENOMIC DNA]</scope>
    <source>
        <strain evidence="7">DSM 21211 / LMG 22137 / NRRL B-23946 / LB-34</strain>
    </source>
</reference>
<evidence type="ECO:0000256" key="3">
    <source>
        <dbReference type="PROSITE-ProRule" id="PRU01248"/>
    </source>
</evidence>
<dbReference type="Gene3D" id="1.10.443.10">
    <property type="entry name" value="Intergrase catalytic core"/>
    <property type="match status" value="1"/>
</dbReference>
<evidence type="ECO:0000313" key="7">
    <source>
        <dbReference type="Proteomes" id="UP000008635"/>
    </source>
</evidence>
<feature type="domain" description="Tyr recombinase" evidence="4">
    <location>
        <begin position="100"/>
        <end position="276"/>
    </location>
</feature>
<organism evidence="6 7">
    <name type="scientific">Deinococcus maricopensis (strain DSM 21211 / LMG 22137 / NRRL B-23946 / LB-34)</name>
    <dbReference type="NCBI Taxonomy" id="709986"/>
    <lineage>
        <taxon>Bacteria</taxon>
        <taxon>Thermotogati</taxon>
        <taxon>Deinococcota</taxon>
        <taxon>Deinococci</taxon>
        <taxon>Deinococcales</taxon>
        <taxon>Deinococcaceae</taxon>
        <taxon>Deinococcus</taxon>
    </lineage>
</organism>
<name>E8U3V7_DEIML</name>
<dbReference type="InterPro" id="IPR044068">
    <property type="entry name" value="CB"/>
</dbReference>
<dbReference type="PANTHER" id="PTHR30349:SF81">
    <property type="entry name" value="TYROSINE RECOMBINASE XERC"/>
    <property type="match status" value="1"/>
</dbReference>
<feature type="domain" description="Core-binding (CB)" evidence="5">
    <location>
        <begin position="1"/>
        <end position="80"/>
    </location>
</feature>
<dbReference type="STRING" id="709986.Deima_3172"/>
<dbReference type="RefSeq" id="WP_013558303.1">
    <property type="nucleotide sequence ID" value="NC_014958.1"/>
</dbReference>
<evidence type="ECO:0000259" key="5">
    <source>
        <dbReference type="PROSITE" id="PS51900"/>
    </source>
</evidence>
<keyword evidence="7" id="KW-1185">Reference proteome</keyword>
<reference evidence="7" key="2">
    <citation type="submission" date="2011-01" db="EMBL/GenBank/DDBJ databases">
        <title>The complete genome of Deinococcus maricopensis DSM 21211.</title>
        <authorList>
            <consortium name="US DOE Joint Genome Institute (JGI-PGF)"/>
            <person name="Lucas S."/>
            <person name="Copeland A."/>
            <person name="Lapidus A."/>
            <person name="Goodwin L."/>
            <person name="Pitluck S."/>
            <person name="Kyrpides N."/>
            <person name="Mavromatis K."/>
            <person name="Pagani I."/>
            <person name="Ivanova N."/>
            <person name="Ovchinnikova G."/>
            <person name="Zeytun A."/>
            <person name="Detter J.C."/>
            <person name="Han C."/>
            <person name="Land M."/>
            <person name="Hauser L."/>
            <person name="Markowitz V."/>
            <person name="Cheng J.-F."/>
            <person name="Hugenholtz P."/>
            <person name="Woyke T."/>
            <person name="Wu D."/>
            <person name="Pukall R."/>
            <person name="Gehrich-Schroeter G."/>
            <person name="Brambilla E."/>
            <person name="Klenk H.-P."/>
            <person name="Eisen J.A."/>
        </authorList>
    </citation>
    <scope>NUCLEOTIDE SEQUENCE [LARGE SCALE GENOMIC DNA]</scope>
    <source>
        <strain evidence="7">DSM 21211 / LMG 22137 / NRRL B-23946 / LB-34</strain>
    </source>
</reference>
<evidence type="ECO:0000256" key="1">
    <source>
        <dbReference type="ARBA" id="ARBA00023125"/>
    </source>
</evidence>
<dbReference type="KEGG" id="dmr:Deima_3172"/>
<dbReference type="InterPro" id="IPR002104">
    <property type="entry name" value="Integrase_catalytic"/>
</dbReference>
<dbReference type="PROSITE" id="PS51900">
    <property type="entry name" value="CB"/>
    <property type="match status" value="1"/>
</dbReference>
<accession>E8U3V7</accession>
<dbReference type="EMBL" id="CP002454">
    <property type="protein sequence ID" value="ADV68800.1"/>
    <property type="molecule type" value="Genomic_DNA"/>
</dbReference>
<evidence type="ECO:0000256" key="2">
    <source>
        <dbReference type="ARBA" id="ARBA00023172"/>
    </source>
</evidence>
<dbReference type="HOGENOM" id="CLU_027562_9_2_0"/>
<dbReference type="eggNOG" id="COG4974">
    <property type="taxonomic scope" value="Bacteria"/>
</dbReference>
<keyword evidence="1 3" id="KW-0238">DNA-binding</keyword>
<keyword evidence="2" id="KW-0233">DNA recombination</keyword>